<dbReference type="EMBL" id="CAJVPI010000229">
    <property type="protein sequence ID" value="CAG8504587.1"/>
    <property type="molecule type" value="Genomic_DNA"/>
</dbReference>
<comment type="subcellular location">
    <subcellularLocation>
        <location evidence="1 7">Mitochondrion</location>
    </subcellularLocation>
</comment>
<dbReference type="GO" id="GO:0032259">
    <property type="term" value="P:methylation"/>
    <property type="evidence" value="ECO:0007669"/>
    <property type="project" value="UniProtKB-KW"/>
</dbReference>
<evidence type="ECO:0000256" key="1">
    <source>
        <dbReference type="ARBA" id="ARBA00004173"/>
    </source>
</evidence>
<comment type="function">
    <text evidence="7">Arginine methyltransferase involved in the assembly or stability of mitochondrial NADH:ubiquinone oxidoreductase complex (complex I).</text>
</comment>
<dbReference type="InterPro" id="IPR003788">
    <property type="entry name" value="NDUFAF7"/>
</dbReference>
<organism evidence="8 9">
    <name type="scientific">Paraglomus brasilianum</name>
    <dbReference type="NCBI Taxonomy" id="144538"/>
    <lineage>
        <taxon>Eukaryota</taxon>
        <taxon>Fungi</taxon>
        <taxon>Fungi incertae sedis</taxon>
        <taxon>Mucoromycota</taxon>
        <taxon>Glomeromycotina</taxon>
        <taxon>Glomeromycetes</taxon>
        <taxon>Paraglomerales</taxon>
        <taxon>Paraglomeraceae</taxon>
        <taxon>Paraglomus</taxon>
    </lineage>
</organism>
<dbReference type="AlphaFoldDB" id="A0A9N8ZRP7"/>
<dbReference type="PANTHER" id="PTHR12049:SF5">
    <property type="entry name" value="PROTEIN ARGININE METHYLTRANSFERASE NDUFAF7 HOMOLOG, MITOCHONDRIAL"/>
    <property type="match status" value="1"/>
</dbReference>
<protein>
    <recommendedName>
        <fullName evidence="7">Protein arginine methyltransferase NDUFAF7</fullName>
        <ecNumber evidence="7">2.1.1.320</ecNumber>
    </recommendedName>
</protein>
<accession>A0A9N8ZRP7</accession>
<comment type="similarity">
    <text evidence="2 7">Belongs to the NDUFAF7 family.</text>
</comment>
<dbReference type="Gene3D" id="3.40.50.12710">
    <property type="match status" value="1"/>
</dbReference>
<keyword evidence="9" id="KW-1185">Reference proteome</keyword>
<dbReference type="Proteomes" id="UP000789739">
    <property type="component" value="Unassembled WGS sequence"/>
</dbReference>
<gene>
    <name evidence="8" type="ORF">PBRASI_LOCUS2787</name>
</gene>
<dbReference type="Pfam" id="PF02636">
    <property type="entry name" value="Methyltransf_28"/>
    <property type="match status" value="1"/>
</dbReference>
<dbReference type="EC" id="2.1.1.320" evidence="7"/>
<evidence type="ECO:0000256" key="4">
    <source>
        <dbReference type="ARBA" id="ARBA00022679"/>
    </source>
</evidence>
<sequence length="474" mass="56481">MLRSKILSRLRIKKFHTSILHRQQHTNRSSPNAWSLIFEDNDPIPDHSKYRRITSTDAAKYEHFPRNTKMLVRDFVDNSLYNPRYGYFSKQAQIISTDMEFDFNSMKNNNEFLKILAKKYDEIEEQLEENHVAARQLWHTPVEIFKPWYGYAMAQYMVTEYLLNSYPHQDLIIYELGAGNGSLMLNILDYIRKFQPSVYQRTKYKIIEISAKLAEKQANRQSVRAARDTHNCVEIVNENFFDWKKYVSEPCFFLAFEVVDNFAHDLIRYDNETEDAWHGLVVTDADGNFHEIYESINDPLIARYLSLRQQTHYRTPILHKRRFLRKFRSLLPFASNMTIPEFIPTKLLLFLEILKNYFPYHRLLLSDFYTLPDTIEGIGAPVVQTRFERTTVPCSTYMLMPGYFDIFYPTNFELLKDIYQIVCRANQATEDEKHIRILTHKEFLERYADVKGTTTRSRENPMLMFYENVKFFLS</sequence>
<dbReference type="InterPro" id="IPR038375">
    <property type="entry name" value="NDUFAF7_sf"/>
</dbReference>
<name>A0A9N8ZRP7_9GLOM</name>
<keyword evidence="4 7" id="KW-0808">Transferase</keyword>
<proteinExistence type="inferred from homology"/>
<evidence type="ECO:0000256" key="5">
    <source>
        <dbReference type="ARBA" id="ARBA00023128"/>
    </source>
</evidence>
<evidence type="ECO:0000256" key="6">
    <source>
        <dbReference type="ARBA" id="ARBA00048612"/>
    </source>
</evidence>
<comment type="catalytic activity">
    <reaction evidence="6 7">
        <text>L-arginyl-[protein] + 2 S-adenosyl-L-methionine = N(omega),N(omega)'-dimethyl-L-arginyl-[protein] + 2 S-adenosyl-L-homocysteine + 2 H(+)</text>
        <dbReference type="Rhea" id="RHEA:48108"/>
        <dbReference type="Rhea" id="RHEA-COMP:10532"/>
        <dbReference type="Rhea" id="RHEA-COMP:11992"/>
        <dbReference type="ChEBI" id="CHEBI:15378"/>
        <dbReference type="ChEBI" id="CHEBI:29965"/>
        <dbReference type="ChEBI" id="CHEBI:57856"/>
        <dbReference type="ChEBI" id="CHEBI:59789"/>
        <dbReference type="ChEBI" id="CHEBI:88221"/>
        <dbReference type="EC" id="2.1.1.320"/>
    </reaction>
</comment>
<keyword evidence="3 7" id="KW-0489">Methyltransferase</keyword>
<keyword evidence="5 7" id="KW-0496">Mitochondrion</keyword>
<evidence type="ECO:0000256" key="7">
    <source>
        <dbReference type="RuleBase" id="RU364114"/>
    </source>
</evidence>
<dbReference type="SUPFAM" id="SSF53335">
    <property type="entry name" value="S-adenosyl-L-methionine-dependent methyltransferases"/>
    <property type="match status" value="1"/>
</dbReference>
<reference evidence="8" key="1">
    <citation type="submission" date="2021-06" db="EMBL/GenBank/DDBJ databases">
        <authorList>
            <person name="Kallberg Y."/>
            <person name="Tangrot J."/>
            <person name="Rosling A."/>
        </authorList>
    </citation>
    <scope>NUCLEOTIDE SEQUENCE</scope>
    <source>
        <strain evidence="8">BR232B</strain>
    </source>
</reference>
<dbReference type="OrthoDB" id="17415at2759"/>
<dbReference type="PANTHER" id="PTHR12049">
    <property type="entry name" value="PROTEIN ARGININE METHYLTRANSFERASE NDUFAF7, MITOCHONDRIAL"/>
    <property type="match status" value="1"/>
</dbReference>
<dbReference type="GO" id="GO:0035243">
    <property type="term" value="F:protein-arginine omega-N symmetric methyltransferase activity"/>
    <property type="evidence" value="ECO:0007669"/>
    <property type="project" value="UniProtKB-EC"/>
</dbReference>
<comment type="caution">
    <text evidence="8">The sequence shown here is derived from an EMBL/GenBank/DDBJ whole genome shotgun (WGS) entry which is preliminary data.</text>
</comment>
<evidence type="ECO:0000313" key="8">
    <source>
        <dbReference type="EMBL" id="CAG8504587.1"/>
    </source>
</evidence>
<evidence type="ECO:0000256" key="3">
    <source>
        <dbReference type="ARBA" id="ARBA00022603"/>
    </source>
</evidence>
<dbReference type="GO" id="GO:0005739">
    <property type="term" value="C:mitochondrion"/>
    <property type="evidence" value="ECO:0007669"/>
    <property type="project" value="UniProtKB-SubCell"/>
</dbReference>
<dbReference type="InterPro" id="IPR029063">
    <property type="entry name" value="SAM-dependent_MTases_sf"/>
</dbReference>
<evidence type="ECO:0000313" key="9">
    <source>
        <dbReference type="Proteomes" id="UP000789739"/>
    </source>
</evidence>
<evidence type="ECO:0000256" key="2">
    <source>
        <dbReference type="ARBA" id="ARBA00005891"/>
    </source>
</evidence>